<dbReference type="InterPro" id="IPR037121">
    <property type="entry name" value="Ribosomal_bL25_C"/>
</dbReference>
<dbReference type="Proteomes" id="UP000255297">
    <property type="component" value="Unassembled WGS sequence"/>
</dbReference>
<evidence type="ECO:0000313" key="10">
    <source>
        <dbReference type="Proteomes" id="UP000255297"/>
    </source>
</evidence>
<dbReference type="RefSeq" id="WP_031563733.1">
    <property type="nucleotide sequence ID" value="NZ_CAAAIS010000004.1"/>
</dbReference>
<dbReference type="NCBIfam" id="NF004128">
    <property type="entry name" value="PRK05618.1-2"/>
    <property type="match status" value="1"/>
</dbReference>
<evidence type="ECO:0000256" key="5">
    <source>
        <dbReference type="HAMAP-Rule" id="MF_01334"/>
    </source>
</evidence>
<keyword evidence="10" id="KW-1185">Reference proteome</keyword>
<dbReference type="EMBL" id="UGPB01000001">
    <property type="protein sequence ID" value="STY30327.1"/>
    <property type="molecule type" value="Genomic_DNA"/>
</dbReference>
<accession>A0A378LT50</accession>
<dbReference type="HAMAP" id="MF_01334">
    <property type="entry name" value="Ribosomal_bL25_CTC"/>
    <property type="match status" value="1"/>
</dbReference>
<evidence type="ECO:0000256" key="3">
    <source>
        <dbReference type="ARBA" id="ARBA00022980"/>
    </source>
</evidence>
<dbReference type="NCBIfam" id="NF004130">
    <property type="entry name" value="PRK05618.1-5"/>
    <property type="match status" value="1"/>
</dbReference>
<keyword evidence="1 5" id="KW-0699">rRNA-binding</keyword>
<dbReference type="InterPro" id="IPR011035">
    <property type="entry name" value="Ribosomal_bL25/Gln-tRNA_synth"/>
</dbReference>
<dbReference type="OrthoDB" id="9806411at2"/>
<dbReference type="NCBIfam" id="TIGR00731">
    <property type="entry name" value="bL25_bact_ctc"/>
    <property type="match status" value="1"/>
</dbReference>
<feature type="domain" description="Large ribosomal subunit protein bL25 beta" evidence="8">
    <location>
        <begin position="107"/>
        <end position="191"/>
    </location>
</feature>
<dbReference type="Pfam" id="PF01386">
    <property type="entry name" value="Ribosomal_L25p"/>
    <property type="match status" value="1"/>
</dbReference>
<dbReference type="SUPFAM" id="SSF50715">
    <property type="entry name" value="Ribosomal protein L25-like"/>
    <property type="match status" value="1"/>
</dbReference>
<feature type="domain" description="Large ribosomal subunit protein bL25 L25" evidence="7">
    <location>
        <begin position="6"/>
        <end position="94"/>
    </location>
</feature>
<sequence length="220" mass="24373">MSNILLEAQARTDMGKGASRRLRRLENKVPAVIYGGDKKPMSIHFQHNKVIKALETESIYSSVFDITVDGKVEHVILKALQRHPYKPLVMHMDLQRVSKTDVLVKLVPIHFINEDKAPGIKAGGIINHTMTQVEVRCQAKDLPEFIAVDMSEVKMDDIVHLSHLKLPKGVQLTVDVTDGSHDAPVVSIHMSRVSAAEEESETTTVPASDVPTVSAEKDEE</sequence>
<dbReference type="NCBIfam" id="NF004612">
    <property type="entry name" value="PRK05943.1"/>
    <property type="match status" value="1"/>
</dbReference>
<comment type="function">
    <text evidence="5">This is one of the proteins that binds to the 5S RNA in the ribosome where it forms part of the central protuberance.</text>
</comment>
<name>A0A378LT50_9GAMM</name>
<dbReference type="InterPro" id="IPR020057">
    <property type="entry name" value="Ribosomal_bL25_b-dom"/>
</dbReference>
<dbReference type="InterPro" id="IPR020056">
    <property type="entry name" value="Rbsml_bL25/Gln-tRNA_synth_N"/>
</dbReference>
<dbReference type="PANTHER" id="PTHR33284:SF1">
    <property type="entry name" value="RIBOSOMAL PROTEIN L25_GLN-TRNA SYNTHETASE, ANTI-CODON-BINDING DOMAIN-CONTAINING PROTEIN"/>
    <property type="match status" value="1"/>
</dbReference>
<dbReference type="PANTHER" id="PTHR33284">
    <property type="entry name" value="RIBOSOMAL PROTEIN L25/GLN-TRNA SYNTHETASE, ANTI-CODON-BINDING DOMAIN-CONTAINING PROTEIN"/>
    <property type="match status" value="1"/>
</dbReference>
<dbReference type="GO" id="GO:0022625">
    <property type="term" value="C:cytosolic large ribosomal subunit"/>
    <property type="evidence" value="ECO:0007669"/>
    <property type="project" value="TreeGrafter"/>
</dbReference>
<dbReference type="GO" id="GO:0003735">
    <property type="term" value="F:structural constituent of ribosome"/>
    <property type="evidence" value="ECO:0007669"/>
    <property type="project" value="InterPro"/>
</dbReference>
<evidence type="ECO:0000313" key="9">
    <source>
        <dbReference type="EMBL" id="STY30327.1"/>
    </source>
</evidence>
<dbReference type="STRING" id="1122170.GCA_000701265_02701"/>
<evidence type="ECO:0000259" key="8">
    <source>
        <dbReference type="Pfam" id="PF14693"/>
    </source>
</evidence>
<feature type="region of interest" description="Disordered" evidence="6">
    <location>
        <begin position="195"/>
        <end position="220"/>
    </location>
</feature>
<evidence type="ECO:0000256" key="2">
    <source>
        <dbReference type="ARBA" id="ARBA00022884"/>
    </source>
</evidence>
<gene>
    <name evidence="5 9" type="primary">rplY</name>
    <name evidence="5" type="synonym">ctc</name>
    <name evidence="9" type="ORF">NCTC11532_02354</name>
</gene>
<dbReference type="InterPro" id="IPR029751">
    <property type="entry name" value="Ribosomal_L25_dom"/>
</dbReference>
<dbReference type="InterPro" id="IPR001021">
    <property type="entry name" value="Ribosomal_bL25_long"/>
</dbReference>
<proteinExistence type="inferred from homology"/>
<keyword evidence="3 5" id="KW-0689">Ribosomal protein</keyword>
<organism evidence="9 10">
    <name type="scientific">Legionella wadsworthii</name>
    <dbReference type="NCBI Taxonomy" id="28088"/>
    <lineage>
        <taxon>Bacteria</taxon>
        <taxon>Pseudomonadati</taxon>
        <taxon>Pseudomonadota</taxon>
        <taxon>Gammaproteobacteria</taxon>
        <taxon>Legionellales</taxon>
        <taxon>Legionellaceae</taxon>
        <taxon>Legionella</taxon>
    </lineage>
</organism>
<dbReference type="InterPro" id="IPR020930">
    <property type="entry name" value="Ribosomal_uL5_bac-type"/>
</dbReference>
<dbReference type="Gene3D" id="2.40.240.10">
    <property type="entry name" value="Ribosomal Protein L25, Chain P"/>
    <property type="match status" value="1"/>
</dbReference>
<reference evidence="9 10" key="1">
    <citation type="submission" date="2018-06" db="EMBL/GenBank/DDBJ databases">
        <authorList>
            <consortium name="Pathogen Informatics"/>
            <person name="Doyle S."/>
        </authorList>
    </citation>
    <scope>NUCLEOTIDE SEQUENCE [LARGE SCALE GENOMIC DNA]</scope>
    <source>
        <strain evidence="9 10">NCTC11532</strain>
    </source>
</reference>
<evidence type="ECO:0000259" key="7">
    <source>
        <dbReference type="Pfam" id="PF01386"/>
    </source>
</evidence>
<dbReference type="GO" id="GO:0006412">
    <property type="term" value="P:translation"/>
    <property type="evidence" value="ECO:0007669"/>
    <property type="project" value="UniProtKB-UniRule"/>
</dbReference>
<protein>
    <recommendedName>
        <fullName evidence="5">Large ribosomal subunit protein bL25</fullName>
    </recommendedName>
    <alternativeName>
        <fullName evidence="5">General stress protein CTC</fullName>
    </alternativeName>
</protein>
<dbReference type="CDD" id="cd00495">
    <property type="entry name" value="Ribosomal_L25_TL5_CTC"/>
    <property type="match status" value="1"/>
</dbReference>
<dbReference type="FunFam" id="2.40.240.10:FF:000002">
    <property type="entry name" value="50S ribosomal protein L25"/>
    <property type="match status" value="1"/>
</dbReference>
<dbReference type="GO" id="GO:0008097">
    <property type="term" value="F:5S rRNA binding"/>
    <property type="evidence" value="ECO:0007669"/>
    <property type="project" value="InterPro"/>
</dbReference>
<evidence type="ECO:0000256" key="1">
    <source>
        <dbReference type="ARBA" id="ARBA00022730"/>
    </source>
</evidence>
<comment type="similarity">
    <text evidence="5">Belongs to the bacterial ribosomal protein bL25 family. CTC subfamily.</text>
</comment>
<dbReference type="Gene3D" id="2.170.120.20">
    <property type="entry name" value="Ribosomal protein L25, beta domain"/>
    <property type="match status" value="1"/>
</dbReference>
<dbReference type="AlphaFoldDB" id="A0A378LT50"/>
<evidence type="ECO:0000256" key="6">
    <source>
        <dbReference type="SAM" id="MobiDB-lite"/>
    </source>
</evidence>
<comment type="subunit">
    <text evidence="5">Part of the 50S ribosomal subunit; part of the 5S rRNA/L5/L18/L25 subcomplex. Contacts the 5S rRNA. Binds to the 5S rRNA independently of L5 and L18.</text>
</comment>
<dbReference type="Pfam" id="PF14693">
    <property type="entry name" value="Ribosomal_TL5_C"/>
    <property type="match status" value="1"/>
</dbReference>
<keyword evidence="4 5" id="KW-0687">Ribonucleoprotein</keyword>
<keyword evidence="2 5" id="KW-0694">RNA-binding</keyword>
<evidence type="ECO:0000256" key="4">
    <source>
        <dbReference type="ARBA" id="ARBA00023274"/>
    </source>
</evidence>